<proteinExistence type="predicted"/>
<gene>
    <name evidence="1" type="ORF">BS47DRAFT_1257982</name>
</gene>
<comment type="caution">
    <text evidence="1">The sequence shown here is derived from an EMBL/GenBank/DDBJ whole genome shotgun (WGS) entry which is preliminary data.</text>
</comment>
<protein>
    <submittedName>
        <fullName evidence="1">Uncharacterized protein</fullName>
    </submittedName>
</protein>
<dbReference type="AlphaFoldDB" id="A0A9P6DTG0"/>
<sequence>SNKVYGVSNCHVLRKDTTVKYEHRGGKSKDHVRVCGVRRFQRGLDEINKLICDHGILADLWAREIVELEAKERQDAEDAKEMRANQCKLEGENEAISDLEAFYDEVRDYWSDINLHGNIGHVQYAAAITVDVESGTQYTSDW</sequence>
<dbReference type="Proteomes" id="UP000886523">
    <property type="component" value="Unassembled WGS sequence"/>
</dbReference>
<feature type="non-terminal residue" evidence="1">
    <location>
        <position position="1"/>
    </location>
</feature>
<reference evidence="1" key="1">
    <citation type="journal article" date="2020" name="Nat. Commun.">
        <title>Large-scale genome sequencing of mycorrhizal fungi provides insights into the early evolution of symbiotic traits.</title>
        <authorList>
            <person name="Miyauchi S."/>
            <person name="Kiss E."/>
            <person name="Kuo A."/>
            <person name="Drula E."/>
            <person name="Kohler A."/>
            <person name="Sanchez-Garcia M."/>
            <person name="Morin E."/>
            <person name="Andreopoulos B."/>
            <person name="Barry K.W."/>
            <person name="Bonito G."/>
            <person name="Buee M."/>
            <person name="Carver A."/>
            <person name="Chen C."/>
            <person name="Cichocki N."/>
            <person name="Clum A."/>
            <person name="Culley D."/>
            <person name="Crous P.W."/>
            <person name="Fauchery L."/>
            <person name="Girlanda M."/>
            <person name="Hayes R.D."/>
            <person name="Keri Z."/>
            <person name="LaButti K."/>
            <person name="Lipzen A."/>
            <person name="Lombard V."/>
            <person name="Magnuson J."/>
            <person name="Maillard F."/>
            <person name="Murat C."/>
            <person name="Nolan M."/>
            <person name="Ohm R.A."/>
            <person name="Pangilinan J."/>
            <person name="Pereira M.F."/>
            <person name="Perotto S."/>
            <person name="Peter M."/>
            <person name="Pfister S."/>
            <person name="Riley R."/>
            <person name="Sitrit Y."/>
            <person name="Stielow J.B."/>
            <person name="Szollosi G."/>
            <person name="Zifcakova L."/>
            <person name="Stursova M."/>
            <person name="Spatafora J.W."/>
            <person name="Tedersoo L."/>
            <person name="Vaario L.M."/>
            <person name="Yamada A."/>
            <person name="Yan M."/>
            <person name="Wang P."/>
            <person name="Xu J."/>
            <person name="Bruns T."/>
            <person name="Baldrian P."/>
            <person name="Vilgalys R."/>
            <person name="Dunand C."/>
            <person name="Henrissat B."/>
            <person name="Grigoriev I.V."/>
            <person name="Hibbett D."/>
            <person name="Nagy L.G."/>
            <person name="Martin F.M."/>
        </authorList>
    </citation>
    <scope>NUCLEOTIDE SEQUENCE</scope>
    <source>
        <strain evidence="1">UP504</strain>
    </source>
</reference>
<evidence type="ECO:0000313" key="1">
    <source>
        <dbReference type="EMBL" id="KAF9510503.1"/>
    </source>
</evidence>
<dbReference type="EMBL" id="MU129015">
    <property type="protein sequence ID" value="KAF9510503.1"/>
    <property type="molecule type" value="Genomic_DNA"/>
</dbReference>
<keyword evidence="2" id="KW-1185">Reference proteome</keyword>
<feature type="non-terminal residue" evidence="1">
    <location>
        <position position="142"/>
    </location>
</feature>
<name>A0A9P6DTG0_9AGAM</name>
<evidence type="ECO:0000313" key="2">
    <source>
        <dbReference type="Proteomes" id="UP000886523"/>
    </source>
</evidence>
<dbReference type="OrthoDB" id="5424209at2759"/>
<accession>A0A9P6DTG0</accession>
<organism evidence="1 2">
    <name type="scientific">Hydnum rufescens UP504</name>
    <dbReference type="NCBI Taxonomy" id="1448309"/>
    <lineage>
        <taxon>Eukaryota</taxon>
        <taxon>Fungi</taxon>
        <taxon>Dikarya</taxon>
        <taxon>Basidiomycota</taxon>
        <taxon>Agaricomycotina</taxon>
        <taxon>Agaricomycetes</taxon>
        <taxon>Cantharellales</taxon>
        <taxon>Hydnaceae</taxon>
        <taxon>Hydnum</taxon>
    </lineage>
</organism>